<evidence type="ECO:0000313" key="1">
    <source>
        <dbReference type="EMBL" id="KAH7998437.1"/>
    </source>
</evidence>
<dbReference type="Proteomes" id="UP000827872">
    <property type="component" value="Linkage Group LG12"/>
</dbReference>
<comment type="caution">
    <text evidence="1">The sequence shown here is derived from an EMBL/GenBank/DDBJ whole genome shotgun (WGS) entry which is preliminary data.</text>
</comment>
<evidence type="ECO:0000313" key="2">
    <source>
        <dbReference type="Proteomes" id="UP000827872"/>
    </source>
</evidence>
<name>A0ACB8F0E4_9SAUR</name>
<dbReference type="EMBL" id="CM037625">
    <property type="protein sequence ID" value="KAH7998437.1"/>
    <property type="molecule type" value="Genomic_DNA"/>
</dbReference>
<sequence>MPDGVVWMLGKKPSPYRSQRGAKELGRSRRTKETKCTSLKGTVALTGFTRCMPVCASRHLQTIGCGSSDKSDRQHSLLQEPLCEAPAFPLLDCRFVDLFAQLCVFYLDAVAGPGAEEFSSSDFLKMSADLEDPEQYCAYLDSFLGENINQPTLSII</sequence>
<reference evidence="1" key="1">
    <citation type="submission" date="2021-08" db="EMBL/GenBank/DDBJ databases">
        <title>The first chromosome-level gecko genome reveals the dynamic sex chromosomes of Neotropical dwarf geckos (Sphaerodactylidae: Sphaerodactylus).</title>
        <authorList>
            <person name="Pinto B.J."/>
            <person name="Keating S.E."/>
            <person name="Gamble T."/>
        </authorList>
    </citation>
    <scope>NUCLEOTIDE SEQUENCE</scope>
    <source>
        <strain evidence="1">TG3544</strain>
    </source>
</reference>
<organism evidence="1 2">
    <name type="scientific">Sphaerodactylus townsendi</name>
    <dbReference type="NCBI Taxonomy" id="933632"/>
    <lineage>
        <taxon>Eukaryota</taxon>
        <taxon>Metazoa</taxon>
        <taxon>Chordata</taxon>
        <taxon>Craniata</taxon>
        <taxon>Vertebrata</taxon>
        <taxon>Euteleostomi</taxon>
        <taxon>Lepidosauria</taxon>
        <taxon>Squamata</taxon>
        <taxon>Bifurcata</taxon>
        <taxon>Gekkota</taxon>
        <taxon>Sphaerodactylidae</taxon>
        <taxon>Sphaerodactylus</taxon>
    </lineage>
</organism>
<gene>
    <name evidence="1" type="ORF">K3G42_016886</name>
</gene>
<keyword evidence="2" id="KW-1185">Reference proteome</keyword>
<proteinExistence type="predicted"/>
<protein>
    <submittedName>
        <fullName evidence="1">Uncharacterized protein</fullName>
    </submittedName>
</protein>
<accession>A0ACB8F0E4</accession>